<dbReference type="NCBIfam" id="NF003216">
    <property type="entry name" value="PRK04181.1"/>
    <property type="match status" value="1"/>
</dbReference>
<keyword evidence="5 6" id="KW-0067">ATP-binding</keyword>
<evidence type="ECO:0000256" key="1">
    <source>
        <dbReference type="ARBA" id="ARBA00017473"/>
    </source>
</evidence>
<dbReference type="InterPro" id="IPR020568">
    <property type="entry name" value="Ribosomal_Su5_D2-typ_SF"/>
</dbReference>
<keyword evidence="4 6" id="KW-0418">Kinase</keyword>
<dbReference type="AlphaFoldDB" id="A0A1W1WPP8"/>
<comment type="similarity">
    <text evidence="6">Belongs to the GHMP kinase family. IspE subfamily.</text>
</comment>
<dbReference type="SUPFAM" id="SSF54211">
    <property type="entry name" value="Ribosomal protein S5 domain 2-like"/>
    <property type="match status" value="1"/>
</dbReference>
<keyword evidence="2 6" id="KW-0808">Transferase</keyword>
<feature type="active site" evidence="6">
    <location>
        <position position="136"/>
    </location>
</feature>
<dbReference type="GO" id="GO:0016114">
    <property type="term" value="P:terpenoid biosynthetic process"/>
    <property type="evidence" value="ECO:0007669"/>
    <property type="project" value="UniProtKB-UniRule"/>
</dbReference>
<dbReference type="Gene3D" id="3.30.230.10">
    <property type="match status" value="1"/>
</dbReference>
<evidence type="ECO:0000256" key="2">
    <source>
        <dbReference type="ARBA" id="ARBA00022679"/>
    </source>
</evidence>
<evidence type="ECO:0000313" key="8">
    <source>
        <dbReference type="EMBL" id="SMC08281.1"/>
    </source>
</evidence>
<dbReference type="PANTHER" id="PTHR43527">
    <property type="entry name" value="4-DIPHOSPHOCYTIDYL-2-C-METHYL-D-ERYTHRITOL KINASE, CHLOROPLASTIC"/>
    <property type="match status" value="1"/>
</dbReference>
<sequence>MKAPAKINIFLKITGLRGNYHEICSRFIRYDALYDEISFVPGTFTDFTIEGMSAIKKEHNIIYKAYKELLAHTKSKRLGEFFYHHKVHIIKNIPMGAGLGGGSSDAATFLLMANKAVDLQLEPQDLAKIGAKVGADVPFFIYGYKAANVSGIGEKIEEFMDDIPPLELKLLPLHCDTAQVYQHYRKNYLKFDPKLASKMAQMSSCQIFENFTPLIANDLYQSAINLCPSLAKYKQNWYLSGSGSTLFRSENENSGNK</sequence>
<dbReference type="EC" id="2.7.1.148" evidence="6"/>
<organism evidence="8 9">
    <name type="scientific">Nitratiruptor tergarcus DSM 16512</name>
    <dbReference type="NCBI Taxonomy" id="1069081"/>
    <lineage>
        <taxon>Bacteria</taxon>
        <taxon>Pseudomonadati</taxon>
        <taxon>Campylobacterota</taxon>
        <taxon>Epsilonproteobacteria</taxon>
        <taxon>Nautiliales</taxon>
        <taxon>Nitratiruptoraceae</taxon>
        <taxon>Nitratiruptor</taxon>
    </lineage>
</organism>
<feature type="domain" description="GHMP kinase N-terminal" evidence="7">
    <location>
        <begin position="60"/>
        <end position="143"/>
    </location>
</feature>
<dbReference type="HAMAP" id="MF_00061">
    <property type="entry name" value="IspE"/>
    <property type="match status" value="1"/>
</dbReference>
<evidence type="ECO:0000256" key="6">
    <source>
        <dbReference type="HAMAP-Rule" id="MF_00061"/>
    </source>
</evidence>
<evidence type="ECO:0000313" key="9">
    <source>
        <dbReference type="Proteomes" id="UP000192602"/>
    </source>
</evidence>
<keyword evidence="9" id="KW-1185">Reference proteome</keyword>
<gene>
    <name evidence="6" type="primary">ispE</name>
    <name evidence="8" type="ORF">SAMN05660197_0028</name>
</gene>
<name>A0A1W1WPP8_9BACT</name>
<dbReference type="PANTHER" id="PTHR43527:SF2">
    <property type="entry name" value="4-DIPHOSPHOCYTIDYL-2-C-METHYL-D-ERYTHRITOL KINASE, CHLOROPLASTIC"/>
    <property type="match status" value="1"/>
</dbReference>
<dbReference type="STRING" id="1069081.SAMN05660197_0028"/>
<dbReference type="InterPro" id="IPR004424">
    <property type="entry name" value="IspE"/>
</dbReference>
<evidence type="ECO:0000256" key="5">
    <source>
        <dbReference type="ARBA" id="ARBA00022840"/>
    </source>
</evidence>
<dbReference type="InterPro" id="IPR036554">
    <property type="entry name" value="GHMP_kinase_C_sf"/>
</dbReference>
<reference evidence="9" key="1">
    <citation type="submission" date="2017-04" db="EMBL/GenBank/DDBJ databases">
        <authorList>
            <person name="Varghese N."/>
            <person name="Submissions S."/>
        </authorList>
    </citation>
    <scope>NUCLEOTIDE SEQUENCE [LARGE SCALE GENOMIC DNA]</scope>
    <source>
        <strain evidence="9">DSM 16512</strain>
    </source>
</reference>
<comment type="catalytic activity">
    <reaction evidence="6">
        <text>4-CDP-2-C-methyl-D-erythritol + ATP = 4-CDP-2-C-methyl-D-erythritol 2-phosphate + ADP + H(+)</text>
        <dbReference type="Rhea" id="RHEA:18437"/>
        <dbReference type="ChEBI" id="CHEBI:15378"/>
        <dbReference type="ChEBI" id="CHEBI:30616"/>
        <dbReference type="ChEBI" id="CHEBI:57823"/>
        <dbReference type="ChEBI" id="CHEBI:57919"/>
        <dbReference type="ChEBI" id="CHEBI:456216"/>
        <dbReference type="EC" id="2.7.1.148"/>
    </reaction>
</comment>
<dbReference type="NCBIfam" id="TIGR00154">
    <property type="entry name" value="ispE"/>
    <property type="match status" value="1"/>
</dbReference>
<keyword evidence="3 6" id="KW-0547">Nucleotide-binding</keyword>
<dbReference type="UniPathway" id="UPA00056">
    <property type="reaction ID" value="UER00094"/>
</dbReference>
<dbReference type="InterPro" id="IPR014721">
    <property type="entry name" value="Ribsml_uS5_D2-typ_fold_subgr"/>
</dbReference>
<dbReference type="SUPFAM" id="SSF55060">
    <property type="entry name" value="GHMP Kinase, C-terminal domain"/>
    <property type="match status" value="1"/>
</dbReference>
<dbReference type="PIRSF" id="PIRSF010376">
    <property type="entry name" value="IspE"/>
    <property type="match status" value="1"/>
</dbReference>
<dbReference type="GO" id="GO:0019288">
    <property type="term" value="P:isopentenyl diphosphate biosynthetic process, methylerythritol 4-phosphate pathway"/>
    <property type="evidence" value="ECO:0007669"/>
    <property type="project" value="UniProtKB-UniRule"/>
</dbReference>
<dbReference type="GO" id="GO:0005524">
    <property type="term" value="F:ATP binding"/>
    <property type="evidence" value="ECO:0007669"/>
    <property type="project" value="UniProtKB-UniRule"/>
</dbReference>
<feature type="active site" evidence="6">
    <location>
        <position position="6"/>
    </location>
</feature>
<comment type="pathway">
    <text evidence="6">Isoprenoid biosynthesis; isopentenyl diphosphate biosynthesis via DXP pathway; isopentenyl diphosphate from 1-deoxy-D-xylulose 5-phosphate: step 3/6.</text>
</comment>
<dbReference type="Gene3D" id="3.30.70.890">
    <property type="entry name" value="GHMP kinase, C-terminal domain"/>
    <property type="match status" value="1"/>
</dbReference>
<feature type="binding site" evidence="6">
    <location>
        <begin position="94"/>
        <end position="104"/>
    </location>
    <ligand>
        <name>ATP</name>
        <dbReference type="ChEBI" id="CHEBI:30616"/>
    </ligand>
</feature>
<accession>A0A1W1WPP8</accession>
<dbReference type="OrthoDB" id="9809438at2"/>
<evidence type="ECO:0000259" key="7">
    <source>
        <dbReference type="Pfam" id="PF00288"/>
    </source>
</evidence>
<dbReference type="EMBL" id="FWWZ01000001">
    <property type="protein sequence ID" value="SMC08281.1"/>
    <property type="molecule type" value="Genomic_DNA"/>
</dbReference>
<dbReference type="RefSeq" id="WP_084274562.1">
    <property type="nucleotide sequence ID" value="NZ_AP026671.1"/>
</dbReference>
<dbReference type="Proteomes" id="UP000192602">
    <property type="component" value="Unassembled WGS sequence"/>
</dbReference>
<proteinExistence type="inferred from homology"/>
<comment type="function">
    <text evidence="6">Catalyzes the phosphorylation of the position 2 hydroxy group of 4-diphosphocytidyl-2C-methyl-D-erythritol.</text>
</comment>
<dbReference type="GO" id="GO:0050515">
    <property type="term" value="F:4-(cytidine 5'-diphospho)-2-C-methyl-D-erythritol kinase activity"/>
    <property type="evidence" value="ECO:0007669"/>
    <property type="project" value="UniProtKB-UniRule"/>
</dbReference>
<protein>
    <recommendedName>
        <fullName evidence="1 6">4-diphosphocytidyl-2-C-methyl-D-erythritol kinase</fullName>
        <shortName evidence="6">CMK</shortName>
        <ecNumber evidence="6">2.7.1.148</ecNumber>
    </recommendedName>
    <alternativeName>
        <fullName evidence="6">4-(cytidine-5'-diphospho)-2-C-methyl-D-erythritol kinase</fullName>
    </alternativeName>
</protein>
<keyword evidence="6" id="KW-0414">Isoprene biosynthesis</keyword>
<dbReference type="InterPro" id="IPR006204">
    <property type="entry name" value="GHMP_kinase_N_dom"/>
</dbReference>
<evidence type="ECO:0000256" key="4">
    <source>
        <dbReference type="ARBA" id="ARBA00022777"/>
    </source>
</evidence>
<evidence type="ECO:0000256" key="3">
    <source>
        <dbReference type="ARBA" id="ARBA00022741"/>
    </source>
</evidence>
<dbReference type="Pfam" id="PF00288">
    <property type="entry name" value="GHMP_kinases_N"/>
    <property type="match status" value="1"/>
</dbReference>